<gene>
    <name evidence="1" type="ORF">ACU52_07285</name>
</gene>
<protein>
    <recommendedName>
        <fullName evidence="3">ATP-grasp domain-containing protein</fullName>
    </recommendedName>
</protein>
<dbReference type="SUPFAM" id="SSF56059">
    <property type="entry name" value="Glutathione synthetase ATP-binding domain-like"/>
    <property type="match status" value="1"/>
</dbReference>
<dbReference type="Proteomes" id="UP000036951">
    <property type="component" value="Unassembled WGS sequence"/>
</dbReference>
<keyword evidence="2" id="KW-1185">Reference proteome</keyword>
<dbReference type="OrthoDB" id="9799627at2"/>
<dbReference type="RefSeq" id="WP_053398305.1">
    <property type="nucleotide sequence ID" value="NZ_LFQU01000011.1"/>
</dbReference>
<reference evidence="1 2" key="1">
    <citation type="submission" date="2015-06" db="EMBL/GenBank/DDBJ databases">
        <title>Prevotella sp. 109, sp. nov., a novel member of the family Prevotellaceae isolated from human faeces.</title>
        <authorList>
            <person name="Shkoporov A.N."/>
            <person name="Chaplin A.V."/>
            <person name="Kafarskaia L.I."/>
            <person name="Efimov B.A."/>
        </authorList>
    </citation>
    <scope>NUCLEOTIDE SEQUENCE [LARGE SCALE GENOMIC DNA]</scope>
    <source>
        <strain evidence="1 2">109</strain>
    </source>
</reference>
<sequence>MKKVIAIYRAEKFSPNSVEKDKAIMDAVCSRLQAKGHETTAVKEEQLGECGHADMILTMGRLSSTLNFLEEQQRLGTTVINSPEGVRACARANIDSVMRSNGIPVAPLTGNSGYWIKRGDEAAQSKDDVVFAADETERDNKIAVFAARGITQIVVTAHVKGDLVKFYGVRDTDFFRTYYPGDDGVSKFGDERVNGKPAHYEFDTAHLKADAEKAASLINIDIYGGDCIVREDGSYAIIDFNDWPSFSRCREEAAEAMAEIICKKM</sequence>
<comment type="caution">
    <text evidence="1">The sequence shown here is derived from an EMBL/GenBank/DDBJ whole genome shotgun (WGS) entry which is preliminary data.</text>
</comment>
<dbReference type="Gene3D" id="3.30.470.20">
    <property type="entry name" value="ATP-grasp fold, B domain"/>
    <property type="match status" value="1"/>
</dbReference>
<evidence type="ECO:0008006" key="3">
    <source>
        <dbReference type="Google" id="ProtNLM"/>
    </source>
</evidence>
<dbReference type="EMBL" id="LFQU01000011">
    <property type="protein sequence ID" value="KOO68630.1"/>
    <property type="molecule type" value="Genomic_DNA"/>
</dbReference>
<accession>A0A8E1UQ89</accession>
<dbReference type="AlphaFoldDB" id="A0A8E1UQ89"/>
<evidence type="ECO:0000313" key="1">
    <source>
        <dbReference type="EMBL" id="KOO68630.1"/>
    </source>
</evidence>
<proteinExistence type="predicted"/>
<name>A0A8E1UQ89_9BACT</name>
<organism evidence="1 2">
    <name type="scientific">Xylanibacter rarus</name>
    <dbReference type="NCBI Taxonomy" id="1676614"/>
    <lineage>
        <taxon>Bacteria</taxon>
        <taxon>Pseudomonadati</taxon>
        <taxon>Bacteroidota</taxon>
        <taxon>Bacteroidia</taxon>
        <taxon>Bacteroidales</taxon>
        <taxon>Prevotellaceae</taxon>
        <taxon>Xylanibacter</taxon>
    </lineage>
</organism>
<evidence type="ECO:0000313" key="2">
    <source>
        <dbReference type="Proteomes" id="UP000036951"/>
    </source>
</evidence>